<dbReference type="InterPro" id="IPR018764">
    <property type="entry name" value="RskA_C"/>
</dbReference>
<proteinExistence type="predicted"/>
<dbReference type="PANTHER" id="PTHR37461">
    <property type="entry name" value="ANTI-SIGMA-K FACTOR RSKA"/>
    <property type="match status" value="1"/>
</dbReference>
<evidence type="ECO:0000313" key="4">
    <source>
        <dbReference type="Proteomes" id="UP000199675"/>
    </source>
</evidence>
<reference evidence="3 4" key="1">
    <citation type="submission" date="2016-10" db="EMBL/GenBank/DDBJ databases">
        <authorList>
            <person name="de Groot N.N."/>
        </authorList>
    </citation>
    <scope>NUCLEOTIDE SEQUENCE [LARGE SCALE GENOMIC DNA]</scope>
    <source>
        <strain evidence="3 4">CGMCC 1.7059</strain>
    </source>
</reference>
<keyword evidence="1" id="KW-1133">Transmembrane helix</keyword>
<feature type="transmembrane region" description="Helical" evidence="1">
    <location>
        <begin position="91"/>
        <end position="113"/>
    </location>
</feature>
<dbReference type="GO" id="GO:0005886">
    <property type="term" value="C:plasma membrane"/>
    <property type="evidence" value="ECO:0007669"/>
    <property type="project" value="InterPro"/>
</dbReference>
<feature type="domain" description="Anti-sigma K factor RskA C-terminal" evidence="2">
    <location>
        <begin position="100"/>
        <end position="225"/>
    </location>
</feature>
<name>A0A1H3C6M1_9GAMM</name>
<dbReference type="Proteomes" id="UP000199675">
    <property type="component" value="Unassembled WGS sequence"/>
</dbReference>
<dbReference type="InterPro" id="IPR051474">
    <property type="entry name" value="Anti-sigma-K/W_factor"/>
</dbReference>
<evidence type="ECO:0000313" key="3">
    <source>
        <dbReference type="EMBL" id="SDX49756.1"/>
    </source>
</evidence>
<dbReference type="GO" id="GO:0006417">
    <property type="term" value="P:regulation of translation"/>
    <property type="evidence" value="ECO:0007669"/>
    <property type="project" value="TreeGrafter"/>
</dbReference>
<accession>A0A1H3C6M1</accession>
<dbReference type="GO" id="GO:0016989">
    <property type="term" value="F:sigma factor antagonist activity"/>
    <property type="evidence" value="ECO:0007669"/>
    <property type="project" value="TreeGrafter"/>
</dbReference>
<protein>
    <submittedName>
        <fullName evidence="3">Anti-sigma-K factor RskA</fullName>
    </submittedName>
</protein>
<dbReference type="PANTHER" id="PTHR37461:SF1">
    <property type="entry name" value="ANTI-SIGMA-K FACTOR RSKA"/>
    <property type="match status" value="1"/>
</dbReference>
<evidence type="ECO:0000256" key="1">
    <source>
        <dbReference type="SAM" id="Phobius"/>
    </source>
</evidence>
<evidence type="ECO:0000259" key="2">
    <source>
        <dbReference type="Pfam" id="PF10099"/>
    </source>
</evidence>
<keyword evidence="1" id="KW-0472">Membrane</keyword>
<sequence length="234" mass="26019">MKKTPERIEKLAAEYVLGSLRGPARRRFERWMMESGAARREVWYWEQKLGSLSDRVEEVQPPRRVWEGINQRLWPQQAAPQRGESGRRGGLWLLGGWSAMATAAVLVLAVVLLQQPAPEAFRVMTGAIVEENVADPLWLVTEADHQRELSLRPVAARAAEQGKDYELWVLPDSGPAISLGVVPVGEVYRVTLDEATRQALLESQTLAITLEPKGGSPTGVATGPVLYVTRLYEL</sequence>
<organism evidence="3 4">
    <name type="scientific">Marinobacter mobilis</name>
    <dbReference type="NCBI Taxonomy" id="488533"/>
    <lineage>
        <taxon>Bacteria</taxon>
        <taxon>Pseudomonadati</taxon>
        <taxon>Pseudomonadota</taxon>
        <taxon>Gammaproteobacteria</taxon>
        <taxon>Pseudomonadales</taxon>
        <taxon>Marinobacteraceae</taxon>
        <taxon>Marinobacter</taxon>
    </lineage>
</organism>
<keyword evidence="1" id="KW-0812">Transmembrane</keyword>
<dbReference type="Pfam" id="PF10099">
    <property type="entry name" value="RskA_C"/>
    <property type="match status" value="1"/>
</dbReference>
<dbReference type="OrthoDB" id="5298046at2"/>
<dbReference type="STRING" id="488533.SAMN04487960_11053"/>
<keyword evidence="4" id="KW-1185">Reference proteome</keyword>
<dbReference type="AlphaFoldDB" id="A0A1H3C6M1"/>
<dbReference type="EMBL" id="FNNE01000010">
    <property type="protein sequence ID" value="SDX49756.1"/>
    <property type="molecule type" value="Genomic_DNA"/>
</dbReference>
<dbReference type="RefSeq" id="WP_091816398.1">
    <property type="nucleotide sequence ID" value="NZ_FNNE01000010.1"/>
</dbReference>
<gene>
    <name evidence="3" type="ORF">SAMN04487960_11053</name>
</gene>